<sequence length="208" mass="23644">MNSAAYFNEIAEDWNKIRKEYFKDELRNKVISKVNIKDKVCADLGCGTGFISLGLSERADIVFSMDNSTNMLHELKKTTFNKGIKNIYPMKGDMYDLPLYDESVDAVFINMALHHIEDIQKAVKEMQRILKKNGTLIISDVEQHNGTWAREEMHDVWLGFSHKQIKSAMEKAGLKEISVESSGLKCTGYSSKGEFTEVGIFIAQGKKY</sequence>
<dbReference type="EC" id="2.1.1.-" evidence="2"/>
<dbReference type="GO" id="GO:0008168">
    <property type="term" value="F:methyltransferase activity"/>
    <property type="evidence" value="ECO:0007669"/>
    <property type="project" value="UniProtKB-KW"/>
</dbReference>
<dbReference type="PANTHER" id="PTHR43861">
    <property type="entry name" value="TRANS-ACONITATE 2-METHYLTRANSFERASE-RELATED"/>
    <property type="match status" value="1"/>
</dbReference>
<dbReference type="GO" id="GO:0032259">
    <property type="term" value="P:methylation"/>
    <property type="evidence" value="ECO:0007669"/>
    <property type="project" value="UniProtKB-KW"/>
</dbReference>
<dbReference type="CDD" id="cd02440">
    <property type="entry name" value="AdoMet_MTases"/>
    <property type="match status" value="1"/>
</dbReference>
<comment type="caution">
    <text evidence="2">The sequence shown here is derived from an EMBL/GenBank/DDBJ whole genome shotgun (WGS) entry which is preliminary data.</text>
</comment>
<feature type="domain" description="Methyltransferase type 11" evidence="1">
    <location>
        <begin position="43"/>
        <end position="138"/>
    </location>
</feature>
<reference evidence="2 3" key="1">
    <citation type="submission" date="2024-11" db="EMBL/GenBank/DDBJ databases">
        <authorList>
            <person name="Heng Y.C."/>
            <person name="Lim A.C.H."/>
            <person name="Lee J.K.Y."/>
            <person name="Kittelmann S."/>
        </authorList>
    </citation>
    <scope>NUCLEOTIDE SEQUENCE [LARGE SCALE GENOMIC DNA]</scope>
    <source>
        <strain evidence="2 3">WILCCON 0114</strain>
    </source>
</reference>
<dbReference type="Pfam" id="PF08241">
    <property type="entry name" value="Methyltransf_11"/>
    <property type="match status" value="1"/>
</dbReference>
<evidence type="ECO:0000313" key="3">
    <source>
        <dbReference type="Proteomes" id="UP001623592"/>
    </source>
</evidence>
<proteinExistence type="predicted"/>
<accession>A0ABW8TAZ6</accession>
<dbReference type="RefSeq" id="WP_406785566.1">
    <property type="nucleotide sequence ID" value="NZ_JBJIAA010000001.1"/>
</dbReference>
<protein>
    <submittedName>
        <fullName evidence="2">Class I SAM-dependent methyltransferase</fullName>
        <ecNumber evidence="2">2.1.1.-</ecNumber>
    </submittedName>
</protein>
<keyword evidence="3" id="KW-1185">Reference proteome</keyword>
<keyword evidence="2" id="KW-0808">Transferase</keyword>
<dbReference type="InterPro" id="IPR013216">
    <property type="entry name" value="Methyltransf_11"/>
</dbReference>
<name>A0ABW8TAZ6_9CLOT</name>
<gene>
    <name evidence="2" type="ORF">ACJDT4_00510</name>
</gene>
<dbReference type="SUPFAM" id="SSF53335">
    <property type="entry name" value="S-adenosyl-L-methionine-dependent methyltransferases"/>
    <property type="match status" value="1"/>
</dbReference>
<dbReference type="EMBL" id="JBJIAA010000001">
    <property type="protein sequence ID" value="MFL0248887.1"/>
    <property type="molecule type" value="Genomic_DNA"/>
</dbReference>
<evidence type="ECO:0000313" key="2">
    <source>
        <dbReference type="EMBL" id="MFL0248887.1"/>
    </source>
</evidence>
<organism evidence="2 3">
    <name type="scientific">Clostridium neuense</name>
    <dbReference type="NCBI Taxonomy" id="1728934"/>
    <lineage>
        <taxon>Bacteria</taxon>
        <taxon>Bacillati</taxon>
        <taxon>Bacillota</taxon>
        <taxon>Clostridia</taxon>
        <taxon>Eubacteriales</taxon>
        <taxon>Clostridiaceae</taxon>
        <taxon>Clostridium</taxon>
    </lineage>
</organism>
<dbReference type="Gene3D" id="3.40.50.150">
    <property type="entry name" value="Vaccinia Virus protein VP39"/>
    <property type="match status" value="1"/>
</dbReference>
<evidence type="ECO:0000259" key="1">
    <source>
        <dbReference type="Pfam" id="PF08241"/>
    </source>
</evidence>
<dbReference type="Proteomes" id="UP001623592">
    <property type="component" value="Unassembled WGS sequence"/>
</dbReference>
<dbReference type="InterPro" id="IPR029063">
    <property type="entry name" value="SAM-dependent_MTases_sf"/>
</dbReference>
<keyword evidence="2" id="KW-0489">Methyltransferase</keyword>